<proteinExistence type="inferred from homology"/>
<dbReference type="SUPFAM" id="SSF48019">
    <property type="entry name" value="post-AAA+ oligomerization domain-like"/>
    <property type="match status" value="1"/>
</dbReference>
<dbReference type="SUPFAM" id="SSF52540">
    <property type="entry name" value="P-loop containing nucleoside triphosphate hydrolases"/>
    <property type="match status" value="1"/>
</dbReference>
<dbReference type="InterPro" id="IPR008921">
    <property type="entry name" value="DNA_pol3_clamp-load_cplx_C"/>
</dbReference>
<evidence type="ECO:0000256" key="6">
    <source>
        <dbReference type="ARBA" id="ARBA00023242"/>
    </source>
</evidence>
<dbReference type="CDD" id="cd18140">
    <property type="entry name" value="HLD_clamp_RFC"/>
    <property type="match status" value="1"/>
</dbReference>
<feature type="domain" description="AAA+ ATPase" evidence="8">
    <location>
        <begin position="101"/>
        <end position="242"/>
    </location>
</feature>
<keyword evidence="3" id="KW-0235">DNA replication</keyword>
<gene>
    <name evidence="9" type="ORF">niasHT_023234</name>
</gene>
<protein>
    <recommendedName>
        <fullName evidence="8">AAA+ ATPase domain-containing protein</fullName>
    </recommendedName>
</protein>
<dbReference type="Proteomes" id="UP001620626">
    <property type="component" value="Unassembled WGS sequence"/>
</dbReference>
<dbReference type="InterPro" id="IPR012178">
    <property type="entry name" value="RFC1"/>
</dbReference>
<dbReference type="InterPro" id="IPR013725">
    <property type="entry name" value="DNA_replication_fac_RFC1_C"/>
</dbReference>
<comment type="similarity">
    <text evidence="2">Belongs to the activator 1 large subunit family.</text>
</comment>
<evidence type="ECO:0000259" key="8">
    <source>
        <dbReference type="SMART" id="SM00382"/>
    </source>
</evidence>
<evidence type="ECO:0000256" key="7">
    <source>
        <dbReference type="SAM" id="MobiDB-lite"/>
    </source>
</evidence>
<dbReference type="PANTHER" id="PTHR23389">
    <property type="entry name" value="CHROMOSOME TRANSMISSION FIDELITY FACTOR 18"/>
    <property type="match status" value="1"/>
</dbReference>
<dbReference type="Gene3D" id="3.40.50.300">
    <property type="entry name" value="P-loop containing nucleotide triphosphate hydrolases"/>
    <property type="match status" value="1"/>
</dbReference>
<dbReference type="PIRSF" id="PIRSF036578">
    <property type="entry name" value="RFC1"/>
    <property type="match status" value="1"/>
</dbReference>
<dbReference type="Pfam" id="PF25361">
    <property type="entry name" value="AAA_lid_RFC1"/>
    <property type="match status" value="1"/>
</dbReference>
<evidence type="ECO:0000256" key="1">
    <source>
        <dbReference type="ARBA" id="ARBA00004123"/>
    </source>
</evidence>
<dbReference type="SMART" id="SM00382">
    <property type="entry name" value="AAA"/>
    <property type="match status" value="1"/>
</dbReference>
<dbReference type="PANTHER" id="PTHR23389:SF6">
    <property type="entry name" value="REPLICATION FACTOR C SUBUNIT 1"/>
    <property type="match status" value="1"/>
</dbReference>
<reference evidence="9 10" key="1">
    <citation type="submission" date="2024-10" db="EMBL/GenBank/DDBJ databases">
        <authorList>
            <person name="Kim D."/>
        </authorList>
    </citation>
    <scope>NUCLEOTIDE SEQUENCE [LARGE SCALE GENOMIC DNA]</scope>
    <source>
        <strain evidence="9">BH-2024</strain>
    </source>
</reference>
<dbReference type="Gene3D" id="1.20.272.10">
    <property type="match status" value="1"/>
</dbReference>
<name>A0ABD2JDC6_9BILA</name>
<dbReference type="FunFam" id="1.20.272.10:FF:000005">
    <property type="entry name" value="Replication factor C subunit 1"/>
    <property type="match status" value="1"/>
</dbReference>
<evidence type="ECO:0000256" key="3">
    <source>
        <dbReference type="ARBA" id="ARBA00022705"/>
    </source>
</evidence>
<dbReference type="FunFam" id="3.40.50.300:FF:000395">
    <property type="entry name" value="Replication factor C subunit 1"/>
    <property type="match status" value="1"/>
</dbReference>
<dbReference type="CDD" id="cd00009">
    <property type="entry name" value="AAA"/>
    <property type="match status" value="1"/>
</dbReference>
<sequence length="586" mass="65818">MKSPKKRQSNRHFQAAGIPAKRPKVLLVDEKMKEAKCTSWADKYRPTSLKQLIGQQTDKSCANKLLFWLKNWAKNNLNAPPPAEKKKARPNQFQAQVDGATFKAALLSGPPGIGKTTCALLCCKELGLAFVEMNASDVRNKTAILRNSEQLSSYQIEKYYKEEERSDENKSNAPGGIGHVLIMDEVDGMSGNADRAGIAELIQMIKRTRAPIICICNDRQSRKIRSLSNYCFDLRFQRPRVEQIKGKLMTIATRERVNLAKDSLDRIIEASHQDIRQCINALQFSAGLGTSKQMQKKDVTVNVFEAARQLLSAETSVMQKNELYFTDYSLIPLFVQENYVNVRGSRMGNLDHLNAIGRAADAIAFGDIIDKQIRAHGNWNLMPEHAMFSSALPSALMDGYLTAQIQFPTWFGKRSNGQKRQRLMRQLLLHTHLKISGSSQALVQDYLSILRDRLYRPLVEKESGGVKDVLEVFNNYFLLREDTEAISELGVWPLAGKARKDLAAMVSTKAKSALTRQLNKEKRVLPFSQGVMVKTGARRKGGGESSKGGGAMELKEEKNDDIEEEDEFNNPDEEEEDEALLIGLDF</sequence>
<evidence type="ECO:0000313" key="10">
    <source>
        <dbReference type="Proteomes" id="UP001620626"/>
    </source>
</evidence>
<dbReference type="InterPro" id="IPR047854">
    <property type="entry name" value="RFC_lid"/>
</dbReference>
<evidence type="ECO:0000256" key="5">
    <source>
        <dbReference type="ARBA" id="ARBA00022840"/>
    </source>
</evidence>
<dbReference type="InterPro" id="IPR003593">
    <property type="entry name" value="AAA+_ATPase"/>
</dbReference>
<keyword evidence="6" id="KW-0539">Nucleus</keyword>
<dbReference type="InterPro" id="IPR027417">
    <property type="entry name" value="P-loop_NTPase"/>
</dbReference>
<feature type="compositionally biased region" description="Acidic residues" evidence="7">
    <location>
        <begin position="559"/>
        <end position="579"/>
    </location>
</feature>
<dbReference type="GO" id="GO:0005634">
    <property type="term" value="C:nucleus"/>
    <property type="evidence" value="ECO:0007669"/>
    <property type="project" value="UniProtKB-SubCell"/>
</dbReference>
<comment type="subcellular location">
    <subcellularLocation>
        <location evidence="1">Nucleus</location>
    </subcellularLocation>
</comment>
<evidence type="ECO:0000256" key="2">
    <source>
        <dbReference type="ARBA" id="ARBA00006116"/>
    </source>
</evidence>
<dbReference type="Pfam" id="PF00004">
    <property type="entry name" value="AAA"/>
    <property type="match status" value="1"/>
</dbReference>
<keyword evidence="4" id="KW-0547">Nucleotide-binding</keyword>
<organism evidence="9 10">
    <name type="scientific">Heterodera trifolii</name>
    <dbReference type="NCBI Taxonomy" id="157864"/>
    <lineage>
        <taxon>Eukaryota</taxon>
        <taxon>Metazoa</taxon>
        <taxon>Ecdysozoa</taxon>
        <taxon>Nematoda</taxon>
        <taxon>Chromadorea</taxon>
        <taxon>Rhabditida</taxon>
        <taxon>Tylenchina</taxon>
        <taxon>Tylenchomorpha</taxon>
        <taxon>Tylenchoidea</taxon>
        <taxon>Heteroderidae</taxon>
        <taxon>Heteroderinae</taxon>
        <taxon>Heterodera</taxon>
    </lineage>
</organism>
<dbReference type="Gene3D" id="1.10.8.60">
    <property type="match status" value="1"/>
</dbReference>
<keyword evidence="10" id="KW-1185">Reference proteome</keyword>
<dbReference type="InterPro" id="IPR003959">
    <property type="entry name" value="ATPase_AAA_core"/>
</dbReference>
<dbReference type="EMBL" id="JBICBT010000998">
    <property type="protein sequence ID" value="KAL3088616.1"/>
    <property type="molecule type" value="Genomic_DNA"/>
</dbReference>
<dbReference type="GO" id="GO:0006260">
    <property type="term" value="P:DNA replication"/>
    <property type="evidence" value="ECO:0007669"/>
    <property type="project" value="UniProtKB-KW"/>
</dbReference>
<accession>A0ABD2JDC6</accession>
<dbReference type="Pfam" id="PF08519">
    <property type="entry name" value="RFC1"/>
    <property type="match status" value="1"/>
</dbReference>
<feature type="region of interest" description="Disordered" evidence="7">
    <location>
        <begin position="536"/>
        <end position="586"/>
    </location>
</feature>
<evidence type="ECO:0000313" key="9">
    <source>
        <dbReference type="EMBL" id="KAL3088616.1"/>
    </source>
</evidence>
<evidence type="ECO:0000256" key="4">
    <source>
        <dbReference type="ARBA" id="ARBA00022741"/>
    </source>
</evidence>
<dbReference type="AlphaFoldDB" id="A0ABD2JDC6"/>
<dbReference type="GO" id="GO:0005524">
    <property type="term" value="F:ATP binding"/>
    <property type="evidence" value="ECO:0007669"/>
    <property type="project" value="UniProtKB-KW"/>
</dbReference>
<keyword evidence="5" id="KW-0067">ATP-binding</keyword>
<comment type="caution">
    <text evidence="9">The sequence shown here is derived from an EMBL/GenBank/DDBJ whole genome shotgun (WGS) entry which is preliminary data.</text>
</comment>